<protein>
    <submittedName>
        <fullName evidence="2">DUF2516 family protein</fullName>
    </submittedName>
</protein>
<feature type="transmembrane region" description="Helical" evidence="1">
    <location>
        <begin position="79"/>
        <end position="100"/>
    </location>
</feature>
<comment type="caution">
    <text evidence="2">The sequence shown here is derived from an EMBL/GenBank/DDBJ whole genome shotgun (WGS) entry which is preliminary data.</text>
</comment>
<keyword evidence="1" id="KW-1133">Transmembrane helix</keyword>
<organism evidence="2 3">
    <name type="scientific">Rothia mucilaginosa</name>
    <dbReference type="NCBI Taxonomy" id="43675"/>
    <lineage>
        <taxon>Bacteria</taxon>
        <taxon>Bacillati</taxon>
        <taxon>Actinomycetota</taxon>
        <taxon>Actinomycetes</taxon>
        <taxon>Micrococcales</taxon>
        <taxon>Micrococcaceae</taxon>
        <taxon>Rothia</taxon>
    </lineage>
</organism>
<dbReference type="Proteomes" id="UP000739069">
    <property type="component" value="Unassembled WGS sequence"/>
</dbReference>
<dbReference type="Pfam" id="PF10724">
    <property type="entry name" value="DUF2516"/>
    <property type="match status" value="1"/>
</dbReference>
<name>A0A943TCX1_9MICC</name>
<dbReference type="RefSeq" id="WP_204862781.1">
    <property type="nucleotide sequence ID" value="NZ_CABFLY010000004.1"/>
</dbReference>
<dbReference type="InterPro" id="IPR019662">
    <property type="entry name" value="DUF2516"/>
</dbReference>
<feature type="transmembrane region" description="Helical" evidence="1">
    <location>
        <begin position="6"/>
        <end position="31"/>
    </location>
</feature>
<gene>
    <name evidence="2" type="ORF">KH265_04655</name>
</gene>
<dbReference type="AlphaFoldDB" id="A0A943TCX1"/>
<keyword evidence="1" id="KW-0812">Transmembrane</keyword>
<evidence type="ECO:0000313" key="3">
    <source>
        <dbReference type="Proteomes" id="UP000739069"/>
    </source>
</evidence>
<reference evidence="2" key="1">
    <citation type="submission" date="2021-02" db="EMBL/GenBank/DDBJ databases">
        <title>Infant gut strain persistence is associated with maternal origin, phylogeny, and functional potential including surface adhesion and iron acquisition.</title>
        <authorList>
            <person name="Lou Y.C."/>
        </authorList>
    </citation>
    <scope>NUCLEOTIDE SEQUENCE</scope>
    <source>
        <strain evidence="2">L1_008_092G1_dasL1_008_092G1_concoct_16</strain>
    </source>
</reference>
<keyword evidence="1" id="KW-0472">Membrane</keyword>
<sequence length="105" mass="11005">MSPIVLVLYATFLINVLLSAVGAMIGVLALYRAWTAPANAYEFAGKRPKNTWLALTGVSAAVQVLGVFSAFTGAGNTMLMLQLMAAVVSGVFLAGVWPVVGGRRF</sequence>
<dbReference type="EMBL" id="JAGZXI010000005">
    <property type="protein sequence ID" value="MBS6634932.1"/>
    <property type="molecule type" value="Genomic_DNA"/>
</dbReference>
<feature type="transmembrane region" description="Helical" evidence="1">
    <location>
        <begin position="52"/>
        <end position="73"/>
    </location>
</feature>
<accession>A0A943TCX1</accession>
<evidence type="ECO:0000256" key="1">
    <source>
        <dbReference type="SAM" id="Phobius"/>
    </source>
</evidence>
<evidence type="ECO:0000313" key="2">
    <source>
        <dbReference type="EMBL" id="MBS6634932.1"/>
    </source>
</evidence>
<proteinExistence type="predicted"/>